<evidence type="ECO:0000259" key="1">
    <source>
        <dbReference type="Pfam" id="PF00646"/>
    </source>
</evidence>
<dbReference type="Pfam" id="PF00560">
    <property type="entry name" value="LRR_1"/>
    <property type="match status" value="1"/>
</dbReference>
<dbReference type="InParanoid" id="A0A1X2HT05"/>
<evidence type="ECO:0000313" key="3">
    <source>
        <dbReference type="Proteomes" id="UP000242180"/>
    </source>
</evidence>
<protein>
    <recommendedName>
        <fullName evidence="1">F-box domain-containing protein</fullName>
    </recommendedName>
</protein>
<sequence>MELPPELVTLILDSVPRSSLPVLACVSRTWYAQANARLYEHVYIATAYHWRVFLAHLRPNNAQYITSLVLRPCPPLMPSRLDPTGYIRVEAVNMDQTGLEARLPDKGIFELDTSRKEAEWLAQDVVSLKEVLWMMPQLVYLDLAGCEQVDELPIPHPERLRGVWVPLLRQLDDFLPILEKARHLRHLDLSFCSRSIPSEFNAWPNLTHLRLNSLYDITDAHIASIAKHCPQLELLHLARCWQVTNNGLRLLPPGCPNLKHVSVAYLSRANEEGIGRLALRLKGLHYLDITGCGINQLFKQAIMDVWKTERAAKQWDPVEYHDAAIFLL</sequence>
<dbReference type="AlphaFoldDB" id="A0A1X2HT05"/>
<dbReference type="OMA" id="ILEGWAN"/>
<keyword evidence="3" id="KW-1185">Reference proteome</keyword>
<dbReference type="GO" id="GO:0019005">
    <property type="term" value="C:SCF ubiquitin ligase complex"/>
    <property type="evidence" value="ECO:0007669"/>
    <property type="project" value="TreeGrafter"/>
</dbReference>
<dbReference type="InterPro" id="IPR001810">
    <property type="entry name" value="F-box_dom"/>
</dbReference>
<dbReference type="InterPro" id="IPR001611">
    <property type="entry name" value="Leu-rich_rpt"/>
</dbReference>
<proteinExistence type="predicted"/>
<dbReference type="InterPro" id="IPR006553">
    <property type="entry name" value="Leu-rich_rpt_Cys-con_subtyp"/>
</dbReference>
<dbReference type="SUPFAM" id="SSF81383">
    <property type="entry name" value="F-box domain"/>
    <property type="match status" value="1"/>
</dbReference>
<reference evidence="2 3" key="1">
    <citation type="submission" date="2016-07" db="EMBL/GenBank/DDBJ databases">
        <title>Pervasive Adenine N6-methylation of Active Genes in Fungi.</title>
        <authorList>
            <consortium name="DOE Joint Genome Institute"/>
            <person name="Mondo S.J."/>
            <person name="Dannebaum R.O."/>
            <person name="Kuo R.C."/>
            <person name="Labutti K."/>
            <person name="Haridas S."/>
            <person name="Kuo A."/>
            <person name="Salamov A."/>
            <person name="Ahrendt S.R."/>
            <person name="Lipzen A."/>
            <person name="Sullivan W."/>
            <person name="Andreopoulos W.B."/>
            <person name="Clum A."/>
            <person name="Lindquist E."/>
            <person name="Daum C."/>
            <person name="Ramamoorthy G.K."/>
            <person name="Gryganskyi A."/>
            <person name="Culley D."/>
            <person name="Magnuson J.K."/>
            <person name="James T.Y."/>
            <person name="O'Malley M.A."/>
            <person name="Stajich J.E."/>
            <person name="Spatafora J.W."/>
            <person name="Visel A."/>
            <person name="Grigoriev I.V."/>
        </authorList>
    </citation>
    <scope>NUCLEOTIDE SEQUENCE [LARGE SCALE GENOMIC DNA]</scope>
    <source>
        <strain evidence="2 3">NRRL 2496</strain>
    </source>
</reference>
<name>A0A1X2HT05_SYNRA</name>
<dbReference type="OrthoDB" id="10257471at2759"/>
<dbReference type="SMART" id="SM00367">
    <property type="entry name" value="LRR_CC"/>
    <property type="match status" value="3"/>
</dbReference>
<dbReference type="STRING" id="13706.A0A1X2HT05"/>
<dbReference type="EMBL" id="MCGN01000001">
    <property type="protein sequence ID" value="ORZ02710.1"/>
    <property type="molecule type" value="Genomic_DNA"/>
</dbReference>
<dbReference type="PANTHER" id="PTHR13318">
    <property type="entry name" value="PARTNER OF PAIRED, ISOFORM B-RELATED"/>
    <property type="match status" value="1"/>
</dbReference>
<gene>
    <name evidence="2" type="ORF">BCR43DRAFT_482044</name>
</gene>
<dbReference type="Gene3D" id="3.80.10.10">
    <property type="entry name" value="Ribonuclease Inhibitor"/>
    <property type="match status" value="1"/>
</dbReference>
<dbReference type="InterPro" id="IPR036047">
    <property type="entry name" value="F-box-like_dom_sf"/>
</dbReference>
<dbReference type="SUPFAM" id="SSF52047">
    <property type="entry name" value="RNI-like"/>
    <property type="match status" value="1"/>
</dbReference>
<dbReference type="Pfam" id="PF00646">
    <property type="entry name" value="F-box"/>
    <property type="match status" value="1"/>
</dbReference>
<feature type="domain" description="F-box" evidence="1">
    <location>
        <begin position="2"/>
        <end position="32"/>
    </location>
</feature>
<evidence type="ECO:0000313" key="2">
    <source>
        <dbReference type="EMBL" id="ORZ02710.1"/>
    </source>
</evidence>
<dbReference type="Proteomes" id="UP000242180">
    <property type="component" value="Unassembled WGS sequence"/>
</dbReference>
<comment type="caution">
    <text evidence="2">The sequence shown here is derived from an EMBL/GenBank/DDBJ whole genome shotgun (WGS) entry which is preliminary data.</text>
</comment>
<accession>A0A1X2HT05</accession>
<dbReference type="GO" id="GO:0031146">
    <property type="term" value="P:SCF-dependent proteasomal ubiquitin-dependent protein catabolic process"/>
    <property type="evidence" value="ECO:0007669"/>
    <property type="project" value="TreeGrafter"/>
</dbReference>
<dbReference type="InterPro" id="IPR032675">
    <property type="entry name" value="LRR_dom_sf"/>
</dbReference>
<organism evidence="2 3">
    <name type="scientific">Syncephalastrum racemosum</name>
    <name type="common">Filamentous fungus</name>
    <dbReference type="NCBI Taxonomy" id="13706"/>
    <lineage>
        <taxon>Eukaryota</taxon>
        <taxon>Fungi</taxon>
        <taxon>Fungi incertae sedis</taxon>
        <taxon>Mucoromycota</taxon>
        <taxon>Mucoromycotina</taxon>
        <taxon>Mucoromycetes</taxon>
        <taxon>Mucorales</taxon>
        <taxon>Syncephalastraceae</taxon>
        <taxon>Syncephalastrum</taxon>
    </lineage>
</organism>